<keyword evidence="5 6" id="KW-0349">Heme</keyword>
<name>A0A364N6I8_STELY</name>
<accession>A0A364N6I8</accession>
<dbReference type="Gene3D" id="1.10.630.10">
    <property type="entry name" value="Cytochrome P450"/>
    <property type="match status" value="2"/>
</dbReference>
<keyword evidence="8" id="KW-1185">Reference proteome</keyword>
<dbReference type="STRING" id="183478.A0A364N6I8"/>
<proteinExistence type="inferred from homology"/>
<dbReference type="PRINTS" id="PR00465">
    <property type="entry name" value="EP450IV"/>
</dbReference>
<keyword evidence="6" id="KW-0560">Oxidoreductase</keyword>
<dbReference type="InterPro" id="IPR050121">
    <property type="entry name" value="Cytochrome_P450_monoxygenase"/>
</dbReference>
<protein>
    <submittedName>
        <fullName evidence="7">Cytochrome p450</fullName>
    </submittedName>
</protein>
<dbReference type="InterPro" id="IPR001128">
    <property type="entry name" value="Cyt_P450"/>
</dbReference>
<evidence type="ECO:0000256" key="3">
    <source>
        <dbReference type="ARBA" id="ARBA00022723"/>
    </source>
</evidence>
<dbReference type="PRINTS" id="PR00385">
    <property type="entry name" value="P450"/>
</dbReference>
<dbReference type="InterPro" id="IPR017972">
    <property type="entry name" value="Cyt_P450_CS"/>
</dbReference>
<sequence>MALVGLLAKAIGLGTFFLVVQYVLAYLRSPLKSIPGPFLAKFSNAWRFLNHYGQTHIETQRKLHEQHGDVVRLGPNTVSVSDASLIKTIYNIRGTYLKNALQIESIMDDDLRTLCAQLESRFIEDANKGKTCDIADWISFFAWDFLGDMTWSQRIGFMEQGMDVGDMLGTAERVMRYFSVVGQIPALDKWLGKNPKWPRFLYKFDDFSVAAGFSVQRFMERMQNPELGKGKKDFLNGFLEAKKEHPELVTDNEVIGYMIINSPASKARLVEELRSANLSFPAPYTSIEKLPYLDACIKEGLRMHPVIGHILERVVPNSGLTLPNGTIVPPGTIIGVNPWVIHYKEDIYGERPHEFRPERWMRAEKEDGAAYEARIRKMKDADMAFGGGNRVCIGKPLALVEVYKVVATVFGKYKIDLEHPSKEWDLNKQWFVWPHNIKVKLDMLDSASP</sequence>
<dbReference type="GO" id="GO:0005506">
    <property type="term" value="F:iron ion binding"/>
    <property type="evidence" value="ECO:0007669"/>
    <property type="project" value="InterPro"/>
</dbReference>
<dbReference type="PROSITE" id="PS00086">
    <property type="entry name" value="CYTOCHROME_P450"/>
    <property type="match status" value="1"/>
</dbReference>
<evidence type="ECO:0000313" key="8">
    <source>
        <dbReference type="Proteomes" id="UP000249619"/>
    </source>
</evidence>
<dbReference type="AlphaFoldDB" id="A0A364N6I8"/>
<dbReference type="Proteomes" id="UP000249619">
    <property type="component" value="Unassembled WGS sequence"/>
</dbReference>
<dbReference type="SUPFAM" id="SSF48264">
    <property type="entry name" value="Cytochrome P450"/>
    <property type="match status" value="1"/>
</dbReference>
<reference evidence="8" key="1">
    <citation type="submission" date="2018-05" db="EMBL/GenBank/DDBJ databases">
        <title>Draft genome sequence of Stemphylium lycopersici strain CIDEFI 213.</title>
        <authorList>
            <person name="Medina R."/>
            <person name="Franco M.E.E."/>
            <person name="Lucentini C.G."/>
            <person name="Saparrat M.C.N."/>
            <person name="Balatti P.A."/>
        </authorList>
    </citation>
    <scope>NUCLEOTIDE SEQUENCE [LARGE SCALE GENOMIC DNA]</scope>
    <source>
        <strain evidence="8">CIDEFI 213</strain>
    </source>
</reference>
<keyword evidence="4 5" id="KW-0408">Iron</keyword>
<dbReference type="InterPro" id="IPR002403">
    <property type="entry name" value="Cyt_P450_E_grp-IV"/>
</dbReference>
<dbReference type="GO" id="GO:0016705">
    <property type="term" value="F:oxidoreductase activity, acting on paired donors, with incorporation or reduction of molecular oxygen"/>
    <property type="evidence" value="ECO:0007669"/>
    <property type="project" value="InterPro"/>
</dbReference>
<dbReference type="GO" id="GO:0004497">
    <property type="term" value="F:monooxygenase activity"/>
    <property type="evidence" value="ECO:0007669"/>
    <property type="project" value="UniProtKB-KW"/>
</dbReference>
<organism evidence="7 8">
    <name type="scientific">Stemphylium lycopersici</name>
    <name type="common">Tomato gray leaf spot disease fungus</name>
    <name type="synonym">Thyrospora lycopersici</name>
    <dbReference type="NCBI Taxonomy" id="183478"/>
    <lineage>
        <taxon>Eukaryota</taxon>
        <taxon>Fungi</taxon>
        <taxon>Dikarya</taxon>
        <taxon>Ascomycota</taxon>
        <taxon>Pezizomycotina</taxon>
        <taxon>Dothideomycetes</taxon>
        <taxon>Pleosporomycetidae</taxon>
        <taxon>Pleosporales</taxon>
        <taxon>Pleosporineae</taxon>
        <taxon>Pleosporaceae</taxon>
        <taxon>Stemphylium</taxon>
    </lineage>
</organism>
<gene>
    <name evidence="7" type="ORF">DDE83_003891</name>
</gene>
<dbReference type="GO" id="GO:0020037">
    <property type="term" value="F:heme binding"/>
    <property type="evidence" value="ECO:0007669"/>
    <property type="project" value="InterPro"/>
</dbReference>
<comment type="caution">
    <text evidence="7">The sequence shown here is derived from an EMBL/GenBank/DDBJ whole genome shotgun (WGS) entry which is preliminary data.</text>
</comment>
<dbReference type="PANTHER" id="PTHR24305">
    <property type="entry name" value="CYTOCHROME P450"/>
    <property type="match status" value="1"/>
</dbReference>
<evidence type="ECO:0000256" key="4">
    <source>
        <dbReference type="ARBA" id="ARBA00023004"/>
    </source>
</evidence>
<dbReference type="PANTHER" id="PTHR24305:SF232">
    <property type="entry name" value="P450, PUTATIVE (EUROFUNG)-RELATED"/>
    <property type="match status" value="1"/>
</dbReference>
<keyword evidence="6" id="KW-0503">Monooxygenase</keyword>
<evidence type="ECO:0000256" key="1">
    <source>
        <dbReference type="ARBA" id="ARBA00001971"/>
    </source>
</evidence>
<comment type="cofactor">
    <cofactor evidence="1 5">
        <name>heme</name>
        <dbReference type="ChEBI" id="CHEBI:30413"/>
    </cofactor>
</comment>
<dbReference type="OrthoDB" id="3934656at2759"/>
<evidence type="ECO:0000313" key="7">
    <source>
        <dbReference type="EMBL" id="RAR12743.1"/>
    </source>
</evidence>
<comment type="similarity">
    <text evidence="2 6">Belongs to the cytochrome P450 family.</text>
</comment>
<dbReference type="Pfam" id="PF00067">
    <property type="entry name" value="p450"/>
    <property type="match status" value="1"/>
</dbReference>
<feature type="binding site" description="axial binding residue" evidence="5">
    <location>
        <position position="392"/>
    </location>
    <ligand>
        <name>heme</name>
        <dbReference type="ChEBI" id="CHEBI:30413"/>
    </ligand>
    <ligandPart>
        <name>Fe</name>
        <dbReference type="ChEBI" id="CHEBI:18248"/>
    </ligandPart>
</feature>
<dbReference type="EMBL" id="QGDH01000046">
    <property type="protein sequence ID" value="RAR12743.1"/>
    <property type="molecule type" value="Genomic_DNA"/>
</dbReference>
<keyword evidence="3 5" id="KW-0479">Metal-binding</keyword>
<evidence type="ECO:0000256" key="5">
    <source>
        <dbReference type="PIRSR" id="PIRSR602403-1"/>
    </source>
</evidence>
<evidence type="ECO:0000256" key="6">
    <source>
        <dbReference type="RuleBase" id="RU000461"/>
    </source>
</evidence>
<evidence type="ECO:0000256" key="2">
    <source>
        <dbReference type="ARBA" id="ARBA00010617"/>
    </source>
</evidence>
<dbReference type="InterPro" id="IPR036396">
    <property type="entry name" value="Cyt_P450_sf"/>
</dbReference>